<organism evidence="3 4">
    <name type="scientific">Riccia fluitans</name>
    <dbReference type="NCBI Taxonomy" id="41844"/>
    <lineage>
        <taxon>Eukaryota</taxon>
        <taxon>Viridiplantae</taxon>
        <taxon>Streptophyta</taxon>
        <taxon>Embryophyta</taxon>
        <taxon>Marchantiophyta</taxon>
        <taxon>Marchantiopsida</taxon>
        <taxon>Marchantiidae</taxon>
        <taxon>Marchantiales</taxon>
        <taxon>Ricciaceae</taxon>
        <taxon>Riccia</taxon>
    </lineage>
</organism>
<sequence>MAAVLPPYKANELKLVKIKELQDEQAKLYQSINKIQTKLSAMSIEKAGKFGDEFWHKLIILIEKAKSLADEEAKLSDEVKAFITKQLAETSSGCDSPRMAVSSSENDSNTKQKTLSDTGPIDPEQKDVQQTLPLPGSQVFAIYPGTSQYCKADVVGFDSPESVDAKANYYLLEFINDETVEARVDGTPVWKVSFDDILLLHVAPGH</sequence>
<dbReference type="AlphaFoldDB" id="A0ABD1YEV6"/>
<comment type="caution">
    <text evidence="3">The sequence shown here is derived from an EMBL/GenBank/DDBJ whole genome shotgun (WGS) entry which is preliminary data.</text>
</comment>
<reference evidence="3 4" key="1">
    <citation type="submission" date="2024-09" db="EMBL/GenBank/DDBJ databases">
        <title>Chromosome-scale assembly of Riccia fluitans.</title>
        <authorList>
            <person name="Paukszto L."/>
            <person name="Sawicki J."/>
            <person name="Karawczyk K."/>
            <person name="Piernik-Szablinska J."/>
            <person name="Szczecinska M."/>
            <person name="Mazdziarz M."/>
        </authorList>
    </citation>
    <scope>NUCLEOTIDE SEQUENCE [LARGE SCALE GENOMIC DNA]</scope>
    <source>
        <strain evidence="3">Rf_01</strain>
        <tissue evidence="3">Aerial parts of the thallus</tissue>
    </source>
</reference>
<feature type="domain" description="SGF29 C-terminal" evidence="2">
    <location>
        <begin position="112"/>
        <end position="182"/>
    </location>
</feature>
<accession>A0ABD1YEV6</accession>
<proteinExistence type="predicted"/>
<evidence type="ECO:0000313" key="4">
    <source>
        <dbReference type="Proteomes" id="UP001605036"/>
    </source>
</evidence>
<feature type="compositionally biased region" description="Polar residues" evidence="1">
    <location>
        <begin position="101"/>
        <end position="117"/>
    </location>
</feature>
<feature type="region of interest" description="Disordered" evidence="1">
    <location>
        <begin position="92"/>
        <end position="128"/>
    </location>
</feature>
<dbReference type="InterPro" id="IPR010750">
    <property type="entry name" value="SGF29_tudor-like_dom"/>
</dbReference>
<dbReference type="EMBL" id="JBHFFA010000004">
    <property type="protein sequence ID" value="KAL2629050.1"/>
    <property type="molecule type" value="Genomic_DNA"/>
</dbReference>
<dbReference type="Pfam" id="PF07039">
    <property type="entry name" value="SGF29_Tudor"/>
    <property type="match status" value="1"/>
</dbReference>
<protein>
    <recommendedName>
        <fullName evidence="2">SGF29 C-terminal domain-containing protein</fullName>
    </recommendedName>
</protein>
<dbReference type="Proteomes" id="UP001605036">
    <property type="component" value="Unassembled WGS sequence"/>
</dbReference>
<dbReference type="Gene3D" id="2.30.30.140">
    <property type="match status" value="1"/>
</dbReference>
<evidence type="ECO:0000259" key="2">
    <source>
        <dbReference type="Pfam" id="PF07039"/>
    </source>
</evidence>
<keyword evidence="4" id="KW-1185">Reference proteome</keyword>
<evidence type="ECO:0000313" key="3">
    <source>
        <dbReference type="EMBL" id="KAL2629050.1"/>
    </source>
</evidence>
<gene>
    <name evidence="3" type="ORF">R1flu_013736</name>
</gene>
<name>A0ABD1YEV6_9MARC</name>
<evidence type="ECO:0000256" key="1">
    <source>
        <dbReference type="SAM" id="MobiDB-lite"/>
    </source>
</evidence>